<evidence type="ECO:0000256" key="2">
    <source>
        <dbReference type="ARBA" id="ARBA00006464"/>
    </source>
</evidence>
<evidence type="ECO:0000256" key="3">
    <source>
        <dbReference type="ARBA" id="ARBA00022679"/>
    </source>
</evidence>
<dbReference type="Proteomes" id="UP000192660">
    <property type="component" value="Unassembled WGS sequence"/>
</dbReference>
<keyword evidence="3 9" id="KW-0808">Transferase</keyword>
<dbReference type="PANTHER" id="PTHR30576:SF0">
    <property type="entry name" value="UNDECAPRENYL-PHOSPHATE N-ACETYLGALACTOSAMINYL 1-PHOSPHATE TRANSFERASE-RELATED"/>
    <property type="match status" value="1"/>
</dbReference>
<keyword evidence="5 7" id="KW-1133">Transmembrane helix</keyword>
<evidence type="ECO:0000256" key="4">
    <source>
        <dbReference type="ARBA" id="ARBA00022692"/>
    </source>
</evidence>
<evidence type="ECO:0000313" key="10">
    <source>
        <dbReference type="Proteomes" id="UP000192660"/>
    </source>
</evidence>
<dbReference type="PANTHER" id="PTHR30576">
    <property type="entry name" value="COLANIC BIOSYNTHESIS UDP-GLUCOSE LIPID CARRIER TRANSFERASE"/>
    <property type="match status" value="1"/>
</dbReference>
<dbReference type="GO" id="GO:0016780">
    <property type="term" value="F:phosphotransferase activity, for other substituted phosphate groups"/>
    <property type="evidence" value="ECO:0007669"/>
    <property type="project" value="TreeGrafter"/>
</dbReference>
<evidence type="ECO:0000259" key="8">
    <source>
        <dbReference type="Pfam" id="PF02397"/>
    </source>
</evidence>
<keyword evidence="4 7" id="KW-0812">Transmembrane</keyword>
<keyword evidence="6 7" id="KW-0472">Membrane</keyword>
<sequence length="197" mass="23103">MSYIKRLFDIMVSLILLVVFSWLLVLIALVIRLDSPGPALFVQTRIGKDGRPFRMWKFRTMYYGAEKKWQPPAPEEALRYKFQDEGDRRITKMGRFLRRSSLDELPQLFNVLVGQMSLVGPRPEIPEMVALYPSYAHERHRMRPGITGLAQVMGRGDLTLEESLKWDLDYCTHWTIWLDLVILWKTITSVLRRKGAY</sequence>
<dbReference type="AlphaFoldDB" id="A0A1W1WDT4"/>
<evidence type="ECO:0000256" key="6">
    <source>
        <dbReference type="ARBA" id="ARBA00023136"/>
    </source>
</evidence>
<accession>A0A1W1WDT4</accession>
<comment type="similarity">
    <text evidence="2">Belongs to the bacterial sugar transferase family.</text>
</comment>
<dbReference type="InterPro" id="IPR003362">
    <property type="entry name" value="Bact_transf"/>
</dbReference>
<keyword evidence="10" id="KW-1185">Reference proteome</keyword>
<evidence type="ECO:0000313" key="9">
    <source>
        <dbReference type="EMBL" id="SMC04339.1"/>
    </source>
</evidence>
<dbReference type="InterPro" id="IPR017475">
    <property type="entry name" value="EPS_sugar_tfrase"/>
</dbReference>
<gene>
    <name evidence="9" type="ORF">SAMN00768000_1596</name>
</gene>
<dbReference type="STRING" id="28034.BFX07_01405"/>
<name>A0A1W1WDT4_SULTA</name>
<feature type="transmembrane region" description="Helical" evidence="7">
    <location>
        <begin position="7"/>
        <end position="31"/>
    </location>
</feature>
<dbReference type="EMBL" id="FWWY01000001">
    <property type="protein sequence ID" value="SMC04339.1"/>
    <property type="molecule type" value="Genomic_DNA"/>
</dbReference>
<feature type="domain" description="Bacterial sugar transferase" evidence="8">
    <location>
        <begin position="5"/>
        <end position="191"/>
    </location>
</feature>
<comment type="subcellular location">
    <subcellularLocation>
        <location evidence="1">Membrane</location>
        <topology evidence="1">Multi-pass membrane protein</topology>
    </subcellularLocation>
</comment>
<dbReference type="NCBIfam" id="TIGR03025">
    <property type="entry name" value="EPS_sugtrans"/>
    <property type="match status" value="1"/>
</dbReference>
<dbReference type="Pfam" id="PF02397">
    <property type="entry name" value="Bac_transf"/>
    <property type="match status" value="1"/>
</dbReference>
<dbReference type="GO" id="GO:0016020">
    <property type="term" value="C:membrane"/>
    <property type="evidence" value="ECO:0007669"/>
    <property type="project" value="UniProtKB-SubCell"/>
</dbReference>
<organism evidence="9 10">
    <name type="scientific">Sulfobacillus thermosulfidooxidans (strain DSM 9293 / VKM B-1269 / AT-1)</name>
    <dbReference type="NCBI Taxonomy" id="929705"/>
    <lineage>
        <taxon>Bacteria</taxon>
        <taxon>Bacillati</taxon>
        <taxon>Bacillota</taxon>
        <taxon>Clostridia</taxon>
        <taxon>Eubacteriales</taxon>
        <taxon>Clostridiales Family XVII. Incertae Sedis</taxon>
        <taxon>Sulfobacillus</taxon>
    </lineage>
</organism>
<evidence type="ECO:0000256" key="7">
    <source>
        <dbReference type="SAM" id="Phobius"/>
    </source>
</evidence>
<protein>
    <submittedName>
        <fullName evidence="9">Exopolysaccharide biosynthesis polyprenyl glycosylphosphotransferase</fullName>
    </submittedName>
</protein>
<reference evidence="10" key="1">
    <citation type="submission" date="2017-04" db="EMBL/GenBank/DDBJ databases">
        <authorList>
            <person name="Varghese N."/>
            <person name="Submissions S."/>
        </authorList>
    </citation>
    <scope>NUCLEOTIDE SEQUENCE [LARGE SCALE GENOMIC DNA]</scope>
    <source>
        <strain evidence="10">DSM 9293</strain>
    </source>
</reference>
<evidence type="ECO:0000256" key="5">
    <source>
        <dbReference type="ARBA" id="ARBA00022989"/>
    </source>
</evidence>
<proteinExistence type="inferred from homology"/>
<evidence type="ECO:0000256" key="1">
    <source>
        <dbReference type="ARBA" id="ARBA00004141"/>
    </source>
</evidence>
<dbReference type="RefSeq" id="WP_084661205.1">
    <property type="nucleotide sequence ID" value="NZ_FWWY01000001.1"/>
</dbReference>
<dbReference type="OrthoDB" id="9808602at2"/>